<name>A0ABY2GY55_9HYPO</name>
<dbReference type="GeneID" id="300579856"/>
<dbReference type="SUPFAM" id="SSF51197">
    <property type="entry name" value="Clavaminate synthase-like"/>
    <property type="match status" value="1"/>
</dbReference>
<feature type="domain" description="TauD/TfdA-like" evidence="2">
    <location>
        <begin position="77"/>
        <end position="327"/>
    </location>
</feature>
<evidence type="ECO:0000313" key="3">
    <source>
        <dbReference type="EMBL" id="TFA99817.1"/>
    </source>
</evidence>
<keyword evidence="1" id="KW-0560">Oxidoreductase</keyword>
<accession>A0ABY2GY55</accession>
<gene>
    <name evidence="3" type="ORF">CCMA1212_008265</name>
</gene>
<dbReference type="RefSeq" id="XP_073556019.1">
    <property type="nucleotide sequence ID" value="XM_073705406.1"/>
</dbReference>
<dbReference type="InterPro" id="IPR042098">
    <property type="entry name" value="TauD-like_sf"/>
</dbReference>
<keyword evidence="4" id="KW-1185">Reference proteome</keyword>
<evidence type="ECO:0000313" key="4">
    <source>
        <dbReference type="Proteomes" id="UP001642720"/>
    </source>
</evidence>
<organism evidence="3 4">
    <name type="scientific">Trichoderma ghanense</name>
    <dbReference type="NCBI Taxonomy" id="65468"/>
    <lineage>
        <taxon>Eukaryota</taxon>
        <taxon>Fungi</taxon>
        <taxon>Dikarya</taxon>
        <taxon>Ascomycota</taxon>
        <taxon>Pezizomycotina</taxon>
        <taxon>Sordariomycetes</taxon>
        <taxon>Hypocreomycetidae</taxon>
        <taxon>Hypocreales</taxon>
        <taxon>Hypocreaceae</taxon>
        <taxon>Trichoderma</taxon>
    </lineage>
</organism>
<sequence length="394" mass="43831">MILSNTPGDMMFDTSTAMPEDMMPKLPAALKGPLAWSGADFEDEEKYTLQLRDEDTEEIDAALQSFKSLGLDGNEVDQDNFRLPNLGARLAQCAQVIHEQHGFFVLRGLGGSEYSVEDSITIYLGIASYIADQRGFQDRKGNVLSHIINSKLWKVPVEERHGIHSSQALPYHNDMGCDVLALQVRDMAEKGGYTYLSSVTTAFNELLSEAPWAAKALLTPDWPVQISGRGAKCYLAPALAIHDGRLMASMDPNRFGPHPSSGPTDIPPLTATQLSALERISKAAYRSELRLHLKTGDLLFFNNWALLHRRDSYTDSDETSRHMVRLWLRNSKLGWSVPESMLPPWYAAYGDNGVRDRLYPLFPMPDYTVPKYSAGSAAFVIEDSDASEDEDVLP</sequence>
<protein>
    <recommendedName>
        <fullName evidence="2">TauD/TfdA-like domain-containing protein</fullName>
    </recommendedName>
</protein>
<comment type="caution">
    <text evidence="3">The sequence shown here is derived from an EMBL/GenBank/DDBJ whole genome shotgun (WGS) entry which is preliminary data.</text>
</comment>
<dbReference type="EMBL" id="PPTA01000012">
    <property type="protein sequence ID" value="TFA99817.1"/>
    <property type="molecule type" value="Genomic_DNA"/>
</dbReference>
<dbReference type="Pfam" id="PF02668">
    <property type="entry name" value="TauD"/>
    <property type="match status" value="1"/>
</dbReference>
<reference evidence="3 4" key="1">
    <citation type="submission" date="2018-01" db="EMBL/GenBank/DDBJ databases">
        <title>Genome characterization of the sugarcane-associated fungus Trichoderma ghanense CCMA-1212 and their application in lignocelulose bioconversion.</title>
        <authorList>
            <person name="Steindorff A.S."/>
            <person name="Mendes T.D."/>
            <person name="Vilela E.S.D."/>
            <person name="Rodrigues D.S."/>
            <person name="Formighieri E.F."/>
            <person name="Melo I.S."/>
            <person name="Favaro L.C.L."/>
        </authorList>
    </citation>
    <scope>NUCLEOTIDE SEQUENCE [LARGE SCALE GENOMIC DNA]</scope>
    <source>
        <strain evidence="3 4">CCMA-1212</strain>
    </source>
</reference>
<dbReference type="Proteomes" id="UP001642720">
    <property type="component" value="Unassembled WGS sequence"/>
</dbReference>
<proteinExistence type="predicted"/>
<dbReference type="PANTHER" id="PTHR10696">
    <property type="entry name" value="GAMMA-BUTYROBETAINE HYDROXYLASE-RELATED"/>
    <property type="match status" value="1"/>
</dbReference>
<dbReference type="InterPro" id="IPR050411">
    <property type="entry name" value="AlphaKG_dependent_hydroxylases"/>
</dbReference>
<dbReference type="Gene3D" id="3.60.130.10">
    <property type="entry name" value="Clavaminate synthase-like"/>
    <property type="match status" value="1"/>
</dbReference>
<dbReference type="PANTHER" id="PTHR10696:SF54">
    <property type="entry name" value="FAMILY OXIDOREDUCTASE, PUTATIVE (AFU_ORTHOLOGUE AFUA_4G13850)-RELATED"/>
    <property type="match status" value="1"/>
</dbReference>
<dbReference type="InterPro" id="IPR003819">
    <property type="entry name" value="TauD/TfdA-like"/>
</dbReference>
<evidence type="ECO:0000256" key="1">
    <source>
        <dbReference type="ARBA" id="ARBA00023002"/>
    </source>
</evidence>
<evidence type="ECO:0000259" key="2">
    <source>
        <dbReference type="Pfam" id="PF02668"/>
    </source>
</evidence>